<feature type="transmembrane region" description="Helical" evidence="6">
    <location>
        <begin position="430"/>
        <end position="457"/>
    </location>
</feature>
<sequence length="659" mass="70657">MPRLLRVAGPAALVIVAFLSLLAALAIGGGAAPQLLEDAGPVVRYGLPAAKMMVNLSAATAIGALLLAAFALSRQRPEYGRALDIAAAGAALWTVASAITAFFTFLSVSGTPFSFSSEFGTSLGLVLTQISVGQAWLATTLIAATVTVLCFAVRNHTAIAFVLVIAVGGLVPMAQQGHAGGTEGHDAAVNALGLHLVFAAVWLGGLLTMVLLRSKLDGDRLVPVLRRYSAVALVCFVVVAASGYVSAEIRVGTLDRLLTAYGLLVLIKVAALLALGLFGAAYRRVLIGRLEERGSAARGPFWWLVTAELAFMGVASGVAAALARTAPPVSQVVATQLPDPTPAQILTGEPLPPELTPMRYLTEWNFDLLWILLCAFGIFFYLAGVHRLRKRGDAWPVHRSILWVAGMIGLFYITNGGVNVYQKYLFSSHMLAHMVLAMVIPLLLVPGAPVTLAMRAIRKRQDGSRGGREWILMAVHSRFASFVGHPIVAAVLFAGSLLVFYYSPLFSWATTDHIGHQWMIVHFLIVGYLFTQNLIGVDPMKVRIAYPMRLLLLLATMAFHAFFGLSLMTGTGLLLADWFGAMGRPWGESALADQQAGGGIAWSIGEIPTVVLAIVTAIMWSKSDKRDSVRYDRKADRDGDAELEAYNRNLEALQASERR</sequence>
<evidence type="ECO:0000256" key="6">
    <source>
        <dbReference type="SAM" id="Phobius"/>
    </source>
</evidence>
<dbReference type="PATRIC" id="fig|33014.5.peg.3114"/>
<feature type="transmembrane region" description="Helical" evidence="6">
    <location>
        <begin position="158"/>
        <end position="175"/>
    </location>
</feature>
<feature type="transmembrane region" description="Helical" evidence="6">
    <location>
        <begin position="599"/>
        <end position="620"/>
    </location>
</feature>
<feature type="transmembrane region" description="Helical" evidence="6">
    <location>
        <begin position="400"/>
        <end position="418"/>
    </location>
</feature>
<evidence type="ECO:0000259" key="7">
    <source>
        <dbReference type="Pfam" id="PF05425"/>
    </source>
</evidence>
<dbReference type="Pfam" id="PF05425">
    <property type="entry name" value="CopD"/>
    <property type="match status" value="1"/>
</dbReference>
<organism evidence="8 9">
    <name type="scientific">Clavibacter michiganensis subsp. insidiosus</name>
    <dbReference type="NCBI Taxonomy" id="33014"/>
    <lineage>
        <taxon>Bacteria</taxon>
        <taxon>Bacillati</taxon>
        <taxon>Actinomycetota</taxon>
        <taxon>Actinomycetes</taxon>
        <taxon>Micrococcales</taxon>
        <taxon>Microbacteriaceae</taxon>
        <taxon>Clavibacter</taxon>
    </lineage>
</organism>
<dbReference type="EMBL" id="CP011043">
    <property type="protein sequence ID" value="AJW80269.1"/>
    <property type="molecule type" value="Genomic_DNA"/>
</dbReference>
<dbReference type="PANTHER" id="PTHR34820">
    <property type="entry name" value="INNER MEMBRANE PROTEIN YEBZ"/>
    <property type="match status" value="1"/>
</dbReference>
<evidence type="ECO:0000256" key="3">
    <source>
        <dbReference type="ARBA" id="ARBA00022692"/>
    </source>
</evidence>
<dbReference type="InterPro" id="IPR008457">
    <property type="entry name" value="Cu-R_CopD_dom"/>
</dbReference>
<feature type="transmembrane region" description="Helical" evidence="6">
    <location>
        <begin position="368"/>
        <end position="388"/>
    </location>
</feature>
<feature type="transmembrane region" description="Helical" evidence="6">
    <location>
        <begin position="514"/>
        <end position="531"/>
    </location>
</feature>
<feature type="transmembrane region" description="Helical" evidence="6">
    <location>
        <begin position="187"/>
        <end position="212"/>
    </location>
</feature>
<name>A0A0D5CLV1_9MICO</name>
<evidence type="ECO:0000313" key="8">
    <source>
        <dbReference type="EMBL" id="AJW80269.1"/>
    </source>
</evidence>
<evidence type="ECO:0000256" key="5">
    <source>
        <dbReference type="ARBA" id="ARBA00023136"/>
    </source>
</evidence>
<gene>
    <name evidence="8" type="ORF">VO01_15115</name>
</gene>
<keyword evidence="3 6" id="KW-0812">Transmembrane</keyword>
<keyword evidence="4 6" id="KW-1133">Transmembrane helix</keyword>
<protein>
    <submittedName>
        <fullName evidence="8">Copper transporter</fullName>
    </submittedName>
</protein>
<comment type="subcellular location">
    <subcellularLocation>
        <location evidence="1">Cell membrane</location>
        <topology evidence="1">Multi-pass membrane protein</topology>
    </subcellularLocation>
</comment>
<proteinExistence type="predicted"/>
<feature type="domain" description="Copper resistance protein D" evidence="7">
    <location>
        <begin position="224"/>
        <end position="322"/>
    </location>
</feature>
<feature type="transmembrane region" description="Helical" evidence="6">
    <location>
        <begin position="52"/>
        <end position="73"/>
    </location>
</feature>
<dbReference type="GO" id="GO:0006825">
    <property type="term" value="P:copper ion transport"/>
    <property type="evidence" value="ECO:0007669"/>
    <property type="project" value="InterPro"/>
</dbReference>
<keyword evidence="5 6" id="KW-0472">Membrane</keyword>
<feature type="transmembrane region" description="Helical" evidence="6">
    <location>
        <begin position="478"/>
        <end position="502"/>
    </location>
</feature>
<evidence type="ECO:0000256" key="4">
    <source>
        <dbReference type="ARBA" id="ARBA00022989"/>
    </source>
</evidence>
<feature type="transmembrane region" description="Helical" evidence="6">
    <location>
        <begin position="126"/>
        <end position="151"/>
    </location>
</feature>
<keyword evidence="2" id="KW-1003">Cell membrane</keyword>
<dbReference type="GO" id="GO:0005886">
    <property type="term" value="C:plasma membrane"/>
    <property type="evidence" value="ECO:0007669"/>
    <property type="project" value="UniProtKB-SubCell"/>
</dbReference>
<dbReference type="InterPro" id="IPR032694">
    <property type="entry name" value="CopC/D"/>
</dbReference>
<feature type="transmembrane region" description="Helical" evidence="6">
    <location>
        <begin position="301"/>
        <end position="323"/>
    </location>
</feature>
<feature type="transmembrane region" description="Helical" evidence="6">
    <location>
        <begin position="224"/>
        <end position="246"/>
    </location>
</feature>
<evidence type="ECO:0000256" key="2">
    <source>
        <dbReference type="ARBA" id="ARBA00022475"/>
    </source>
</evidence>
<dbReference type="Pfam" id="PF09678">
    <property type="entry name" value="Caa3_CtaG"/>
    <property type="match status" value="1"/>
</dbReference>
<evidence type="ECO:0000313" key="9">
    <source>
        <dbReference type="Proteomes" id="UP000032604"/>
    </source>
</evidence>
<feature type="transmembrane region" description="Helical" evidence="6">
    <location>
        <begin position="85"/>
        <end position="106"/>
    </location>
</feature>
<dbReference type="PANTHER" id="PTHR34820:SF4">
    <property type="entry name" value="INNER MEMBRANE PROTEIN YEBZ"/>
    <property type="match status" value="1"/>
</dbReference>
<dbReference type="OrthoDB" id="5241646at2"/>
<accession>A0A0D5CLV1</accession>
<dbReference type="AlphaFoldDB" id="A0A0D5CLV1"/>
<dbReference type="RefSeq" id="WP_045529994.1">
    <property type="nucleotide sequence ID" value="NZ_CP011043.1"/>
</dbReference>
<dbReference type="InterPro" id="IPR019108">
    <property type="entry name" value="Caa3_assmbl_CtaG-rel"/>
</dbReference>
<dbReference type="KEGG" id="cmh:VO01_15115"/>
<dbReference type="HOGENOM" id="CLU_016803_0_0_11"/>
<dbReference type="Proteomes" id="UP000032604">
    <property type="component" value="Chromosome"/>
</dbReference>
<reference evidence="8 9" key="1">
    <citation type="journal article" date="2015" name="Genome Announc.">
        <title>Complete Genome Sequence of Clavibacter michiganensis subsp. insidiosus R1-1 Using PacBio Single-Molecule Real-Time Technology.</title>
        <authorList>
            <person name="Lu Y."/>
            <person name="Samac D.A."/>
            <person name="Glazebrook J."/>
            <person name="Ishimaru C.A."/>
        </authorList>
    </citation>
    <scope>NUCLEOTIDE SEQUENCE [LARGE SCALE GENOMIC DNA]</scope>
    <source>
        <strain evidence="8 9">R1-1</strain>
    </source>
</reference>
<feature type="transmembrane region" description="Helical" evidence="6">
    <location>
        <begin position="258"/>
        <end position="280"/>
    </location>
</feature>
<feature type="transmembrane region" description="Helical" evidence="6">
    <location>
        <begin position="551"/>
        <end position="579"/>
    </location>
</feature>
<evidence type="ECO:0000256" key="1">
    <source>
        <dbReference type="ARBA" id="ARBA00004651"/>
    </source>
</evidence>